<dbReference type="RefSeq" id="WP_204747693.1">
    <property type="nucleotide sequence ID" value="NZ_CP069188.1"/>
</dbReference>
<name>A0A8T8E0B6_9EURY</name>
<dbReference type="InterPro" id="IPR036412">
    <property type="entry name" value="HAD-like_sf"/>
</dbReference>
<dbReference type="AlphaFoldDB" id="A0A8T8E0B6"/>
<accession>A0A8T8E0B6</accession>
<dbReference type="InterPro" id="IPR023214">
    <property type="entry name" value="HAD_sf"/>
</dbReference>
<evidence type="ECO:0000313" key="2">
    <source>
        <dbReference type="EMBL" id="QRV15077.1"/>
    </source>
</evidence>
<gene>
    <name evidence="2" type="ORF">JMJ58_19550</name>
</gene>
<dbReference type="EMBL" id="CP069188">
    <property type="protein sequence ID" value="QRV15077.1"/>
    <property type="molecule type" value="Genomic_DNA"/>
</dbReference>
<proteinExistence type="predicted"/>
<dbReference type="KEGG" id="hsal:JMJ58_19550"/>
<organism evidence="2 3">
    <name type="scientific">Haloterrigena salifodinae</name>
    <dbReference type="NCBI Taxonomy" id="2675099"/>
    <lineage>
        <taxon>Archaea</taxon>
        <taxon>Methanobacteriati</taxon>
        <taxon>Methanobacteriota</taxon>
        <taxon>Stenosarchaea group</taxon>
        <taxon>Halobacteria</taxon>
        <taxon>Halobacteriales</taxon>
        <taxon>Natrialbaceae</taxon>
        <taxon>Haloterrigena</taxon>
    </lineage>
</organism>
<feature type="compositionally biased region" description="Basic and acidic residues" evidence="1">
    <location>
        <begin position="105"/>
        <end position="134"/>
    </location>
</feature>
<protein>
    <submittedName>
        <fullName evidence="2">Capsular biosynthesis protein</fullName>
    </submittedName>
</protein>
<sequence length="134" mass="15404">MTLIAIDFDKTLTRDSGDPYKAGGEEPDEEMVEFVRSLKEEKQYDIIVWTARPWKHAGHIAGLLTMWGVPYNGLKCEKGGAHVYVDDRAVNHNDPNWESRVFGLADHDSQDPDQHVLGEYEERLEEQRHNPVDE</sequence>
<reference evidence="2 3" key="1">
    <citation type="submission" date="2021-01" db="EMBL/GenBank/DDBJ databases">
        <title>Genome Sequence and Methylation Pattern of Haloterrigena salifodinae BOL5-1, An Extremely Halophilic Archaeon from a Bolivian Salt Mine.</title>
        <authorList>
            <person name="DasSarma P."/>
            <person name="Anton B.P."/>
            <person name="DasSarma S.L."/>
            <person name="von Ehrenheim H.A.L."/>
            <person name="Martinez F.L."/>
            <person name="Guzman D."/>
            <person name="Roberts R.J."/>
            <person name="DasSarma S."/>
        </authorList>
    </citation>
    <scope>NUCLEOTIDE SEQUENCE [LARGE SCALE GENOMIC DNA]</scope>
    <source>
        <strain evidence="2 3">BOL5-1</strain>
    </source>
</reference>
<dbReference type="Gene3D" id="3.40.50.1000">
    <property type="entry name" value="HAD superfamily/HAD-like"/>
    <property type="match status" value="1"/>
</dbReference>
<feature type="region of interest" description="Disordered" evidence="1">
    <location>
        <begin position="104"/>
        <end position="134"/>
    </location>
</feature>
<keyword evidence="3" id="KW-1185">Reference proteome</keyword>
<dbReference type="OrthoDB" id="200727at2157"/>
<dbReference type="SUPFAM" id="SSF56784">
    <property type="entry name" value="HAD-like"/>
    <property type="match status" value="1"/>
</dbReference>
<evidence type="ECO:0000313" key="3">
    <source>
        <dbReference type="Proteomes" id="UP000637819"/>
    </source>
</evidence>
<dbReference type="GeneID" id="62877368"/>
<dbReference type="Proteomes" id="UP000637819">
    <property type="component" value="Chromosome"/>
</dbReference>
<evidence type="ECO:0000256" key="1">
    <source>
        <dbReference type="SAM" id="MobiDB-lite"/>
    </source>
</evidence>